<gene>
    <name evidence="1" type="ORF">HUN84_10295</name>
</gene>
<accession>A0ABX2LTT5</accession>
<dbReference type="InterPro" id="IPR010982">
    <property type="entry name" value="Lambda_DNA-bd_dom_sf"/>
</dbReference>
<dbReference type="SUPFAM" id="SSF47413">
    <property type="entry name" value="lambda repressor-like DNA-binding domains"/>
    <property type="match status" value="1"/>
</dbReference>
<dbReference type="Gene3D" id="1.10.260.40">
    <property type="entry name" value="lambda repressor-like DNA-binding domains"/>
    <property type="match status" value="1"/>
</dbReference>
<comment type="caution">
    <text evidence="1">The sequence shown here is derived from an EMBL/GenBank/DDBJ whole genome shotgun (WGS) entry which is preliminary data.</text>
</comment>
<evidence type="ECO:0000313" key="1">
    <source>
        <dbReference type="EMBL" id="NUI83103.1"/>
    </source>
</evidence>
<protein>
    <submittedName>
        <fullName evidence="1">Helix-turn-helix transcriptional regulator</fullName>
    </submittedName>
</protein>
<reference evidence="1 2" key="1">
    <citation type="submission" date="2020-06" db="EMBL/GenBank/DDBJ databases">
        <title>Staphylococcus borealis sp. nov. -A novel member of the Staphylococcaceae family isolated from skin and blood in humans.</title>
        <authorList>
            <person name="Pain M."/>
            <person name="Wolden R."/>
            <person name="Jaen-Luchoro D."/>
            <person name="Salva-Serra F."/>
            <person name="Iglesias B.P."/>
            <person name="Karlsson R."/>
            <person name="Klingenberg C."/>
            <person name="Cavanagh J.P."/>
        </authorList>
    </citation>
    <scope>NUCLEOTIDE SEQUENCE [LARGE SCALE GENOMIC DNA]</scope>
    <source>
        <strain evidence="1 2">58-22</strain>
    </source>
</reference>
<proteinExistence type="predicted"/>
<organism evidence="1 2">
    <name type="scientific">Staphylococcus borealis</name>
    <dbReference type="NCBI Taxonomy" id="2742203"/>
    <lineage>
        <taxon>Bacteria</taxon>
        <taxon>Bacillati</taxon>
        <taxon>Bacillota</taxon>
        <taxon>Bacilli</taxon>
        <taxon>Bacillales</taxon>
        <taxon>Staphylococcaceae</taxon>
        <taxon>Staphylococcus</taxon>
    </lineage>
</organism>
<dbReference type="RefSeq" id="WP_174841388.1">
    <property type="nucleotide sequence ID" value="NZ_JABVEG010000006.1"/>
</dbReference>
<keyword evidence="2" id="KW-1185">Reference proteome</keyword>
<name>A0ABX2LTT5_9STAP</name>
<dbReference type="InterPro" id="IPR001387">
    <property type="entry name" value="Cro/C1-type_HTH"/>
</dbReference>
<dbReference type="CDD" id="cd00093">
    <property type="entry name" value="HTH_XRE"/>
    <property type="match status" value="1"/>
</dbReference>
<dbReference type="Proteomes" id="UP000610527">
    <property type="component" value="Unassembled WGS sequence"/>
</dbReference>
<evidence type="ECO:0000313" key="2">
    <source>
        <dbReference type="Proteomes" id="UP000610527"/>
    </source>
</evidence>
<sequence length="101" mass="11969">MELVEKVRNKMEQDKLSVNKLSYLTGLSNGYISKLLNGQRRITERVEVTFKDYVSGKYDDIEIPRHTDDKLQRTYLQGYRQAIKDMKEFIDTKKTESRCND</sequence>
<dbReference type="EMBL" id="JABVEG010000006">
    <property type="protein sequence ID" value="NUI83103.1"/>
    <property type="molecule type" value="Genomic_DNA"/>
</dbReference>